<comment type="caution">
    <text evidence="8">The sequence shown here is derived from an EMBL/GenBank/DDBJ whole genome shotgun (WGS) entry which is preliminary data.</text>
</comment>
<feature type="transmembrane region" description="Helical" evidence="6">
    <location>
        <begin position="175"/>
        <end position="199"/>
    </location>
</feature>
<protein>
    <submittedName>
        <fullName evidence="8">Na/Pi cotransporter</fullName>
    </submittedName>
</protein>
<feature type="transmembrane region" description="Helical" evidence="6">
    <location>
        <begin position="96"/>
        <end position="121"/>
    </location>
</feature>
<feature type="transmembrane region" description="Helical" evidence="6">
    <location>
        <begin position="277"/>
        <end position="297"/>
    </location>
</feature>
<dbReference type="SUPFAM" id="SSF109755">
    <property type="entry name" value="PhoU-like"/>
    <property type="match status" value="1"/>
</dbReference>
<feature type="transmembrane region" description="Helical" evidence="6">
    <location>
        <begin position="50"/>
        <end position="76"/>
    </location>
</feature>
<dbReference type="Gene3D" id="1.20.58.220">
    <property type="entry name" value="Phosphate transport system protein phou homolog 2, domain 2"/>
    <property type="match status" value="1"/>
</dbReference>
<dbReference type="Pfam" id="PF01895">
    <property type="entry name" value="PhoU"/>
    <property type="match status" value="1"/>
</dbReference>
<evidence type="ECO:0000256" key="4">
    <source>
        <dbReference type="ARBA" id="ARBA00022989"/>
    </source>
</evidence>
<dbReference type="GO" id="GO:0005886">
    <property type="term" value="C:plasma membrane"/>
    <property type="evidence" value="ECO:0007669"/>
    <property type="project" value="UniProtKB-SubCell"/>
</dbReference>
<evidence type="ECO:0000256" key="1">
    <source>
        <dbReference type="ARBA" id="ARBA00004651"/>
    </source>
</evidence>
<evidence type="ECO:0000256" key="2">
    <source>
        <dbReference type="ARBA" id="ARBA00022475"/>
    </source>
</evidence>
<reference evidence="9" key="1">
    <citation type="submission" date="2018-03" db="EMBL/GenBank/DDBJ databases">
        <authorList>
            <person name="Sun L."/>
            <person name="Liu H."/>
            <person name="Chen W."/>
            <person name="Huang K."/>
            <person name="Liu W."/>
            <person name="Gao X."/>
        </authorList>
    </citation>
    <scope>NUCLEOTIDE SEQUENCE [LARGE SCALE GENOMIC DNA]</scope>
    <source>
        <strain evidence="9">SH9</strain>
    </source>
</reference>
<dbReference type="InterPro" id="IPR004633">
    <property type="entry name" value="NaPi_cotrn-rel/YqeW-like"/>
</dbReference>
<organism evidence="8 9">
    <name type="scientific">Alsobacter soli</name>
    <dbReference type="NCBI Taxonomy" id="2109933"/>
    <lineage>
        <taxon>Bacteria</taxon>
        <taxon>Pseudomonadati</taxon>
        <taxon>Pseudomonadota</taxon>
        <taxon>Alphaproteobacteria</taxon>
        <taxon>Hyphomicrobiales</taxon>
        <taxon>Alsobacteraceae</taxon>
        <taxon>Alsobacter</taxon>
    </lineage>
</organism>
<dbReference type="AlphaFoldDB" id="A0A2T1HTK7"/>
<evidence type="ECO:0000256" key="5">
    <source>
        <dbReference type="ARBA" id="ARBA00023136"/>
    </source>
</evidence>
<comment type="subcellular location">
    <subcellularLocation>
        <location evidence="1">Cell membrane</location>
        <topology evidence="1">Multi-pass membrane protein</topology>
    </subcellularLocation>
</comment>
<proteinExistence type="predicted"/>
<evidence type="ECO:0000313" key="9">
    <source>
        <dbReference type="Proteomes" id="UP000239772"/>
    </source>
</evidence>
<dbReference type="NCBIfam" id="TIGR00704">
    <property type="entry name" value="NaPi_cotrn_rel"/>
    <property type="match status" value="1"/>
</dbReference>
<sequence length="547" mass="58393">MSATQVIIHLFGDIALLLWGIHMVHSGVMRAFGSELRRVLGAGLKSRPSAFAAGVGVTAVLQSSTATALMATSFAAEGVVSLVPALALMLGANVGTTLIVQAFSFDIGLVYPVLILAGVTAFRRGGRTLTRDLGRVGIGLGLMLLSLHLLTEAISPIETAPAVRDLLAALTREPVLNLAIAAIITWAAHSSVAIVLFVMSLAAAGVLSPSAALAMVLGANLGSALNPVLEGTGGDPLRLRLPLGNLVNRAVGCAIALPLLPWIVSWLAVLDASPARMAALFHMAFNIVLALAAMPLLGPFARLLTKLLPQKIQANDPGTPQYLDASALETPSVALSNAARESLRMADVVEAMLRGSQDLIHSGDRKRVAEIGRLDDIVDRLHGEIERYLTAISREASSDAETRRLADILGFTINLEHIGDIVDKNLKELGAKCIKNRLKLSPEGLAEIDGMHQRLIDHMQLAIAVYMSGDINAARRLVAEKEQFRELERIATERHFERVRDGDTASIETSAIQLDIVRDLKRIEAHIASAAYPLLEQSGVLRQSRLK</sequence>
<dbReference type="InterPro" id="IPR038078">
    <property type="entry name" value="PhoU-like_sf"/>
</dbReference>
<feature type="transmembrane region" description="Helical" evidence="6">
    <location>
        <begin position="211"/>
        <end position="229"/>
    </location>
</feature>
<keyword evidence="9" id="KW-1185">Reference proteome</keyword>
<dbReference type="PANTHER" id="PTHR10010">
    <property type="entry name" value="SOLUTE CARRIER FAMILY 34 SODIUM PHOSPHATE , MEMBER 2-RELATED"/>
    <property type="match status" value="1"/>
</dbReference>
<evidence type="ECO:0000259" key="7">
    <source>
        <dbReference type="Pfam" id="PF01895"/>
    </source>
</evidence>
<feature type="transmembrane region" description="Helical" evidence="6">
    <location>
        <begin position="133"/>
        <end position="155"/>
    </location>
</feature>
<keyword evidence="3 6" id="KW-0812">Transmembrane</keyword>
<evidence type="ECO:0000256" key="3">
    <source>
        <dbReference type="ARBA" id="ARBA00022692"/>
    </source>
</evidence>
<evidence type="ECO:0000256" key="6">
    <source>
        <dbReference type="SAM" id="Phobius"/>
    </source>
</evidence>
<dbReference type="RefSeq" id="WP_106336978.1">
    <property type="nucleotide sequence ID" value="NZ_PVZS01000010.1"/>
</dbReference>
<gene>
    <name evidence="8" type="ORF">SLNSH_10985</name>
</gene>
<keyword evidence="5 6" id="KW-0472">Membrane</keyword>
<dbReference type="InterPro" id="IPR003841">
    <property type="entry name" value="Na/Pi_transpt"/>
</dbReference>
<feature type="domain" description="PhoU" evidence="7">
    <location>
        <begin position="344"/>
        <end position="422"/>
    </location>
</feature>
<evidence type="ECO:0000313" key="8">
    <source>
        <dbReference type="EMBL" id="PSC04964.1"/>
    </source>
</evidence>
<feature type="transmembrane region" description="Helical" evidence="6">
    <location>
        <begin position="249"/>
        <end position="270"/>
    </location>
</feature>
<dbReference type="OrthoDB" id="5778511at2"/>
<dbReference type="EMBL" id="PVZS01000010">
    <property type="protein sequence ID" value="PSC04964.1"/>
    <property type="molecule type" value="Genomic_DNA"/>
</dbReference>
<feature type="transmembrane region" description="Helical" evidence="6">
    <location>
        <begin position="6"/>
        <end position="29"/>
    </location>
</feature>
<dbReference type="GO" id="GO:0005436">
    <property type="term" value="F:sodium:phosphate symporter activity"/>
    <property type="evidence" value="ECO:0007669"/>
    <property type="project" value="InterPro"/>
</dbReference>
<dbReference type="InterPro" id="IPR026022">
    <property type="entry name" value="PhoU_dom"/>
</dbReference>
<keyword evidence="4 6" id="KW-1133">Transmembrane helix</keyword>
<dbReference type="Pfam" id="PF02690">
    <property type="entry name" value="Na_Pi_cotrans"/>
    <property type="match status" value="2"/>
</dbReference>
<accession>A0A2T1HTK7</accession>
<dbReference type="Proteomes" id="UP000239772">
    <property type="component" value="Unassembled WGS sequence"/>
</dbReference>
<dbReference type="PANTHER" id="PTHR10010:SF46">
    <property type="entry name" value="SODIUM-DEPENDENT PHOSPHATE TRANSPORT PROTEIN 2B"/>
    <property type="match status" value="1"/>
</dbReference>
<dbReference type="NCBIfam" id="NF037997">
    <property type="entry name" value="Na_Pi_symport"/>
    <property type="match status" value="1"/>
</dbReference>
<dbReference type="GO" id="GO:0044341">
    <property type="term" value="P:sodium-dependent phosphate transport"/>
    <property type="evidence" value="ECO:0007669"/>
    <property type="project" value="InterPro"/>
</dbReference>
<name>A0A2T1HTK7_9HYPH</name>
<keyword evidence="2" id="KW-1003">Cell membrane</keyword>